<dbReference type="OMA" id="DLTNFDM"/>
<dbReference type="Gene3D" id="2.40.160.20">
    <property type="match status" value="1"/>
</dbReference>
<evidence type="ECO:0000256" key="2">
    <source>
        <dbReference type="SAM" id="SignalP"/>
    </source>
</evidence>
<feature type="chain" id="PRO_5042094271" description="Outer membrane protein beta-barrel domain-containing protein" evidence="2">
    <location>
        <begin position="26"/>
        <end position="227"/>
    </location>
</feature>
<keyword evidence="1 2" id="KW-0732">Signal</keyword>
<dbReference type="Proteomes" id="UP000217846">
    <property type="component" value="Chromosome"/>
</dbReference>
<evidence type="ECO:0000313" key="5">
    <source>
        <dbReference type="Proteomes" id="UP000217846"/>
    </source>
</evidence>
<evidence type="ECO:0000259" key="3">
    <source>
        <dbReference type="Pfam" id="PF13505"/>
    </source>
</evidence>
<name>A0AAD1CCT0_RICJA</name>
<dbReference type="SUPFAM" id="SSF56925">
    <property type="entry name" value="OMPA-like"/>
    <property type="match status" value="1"/>
</dbReference>
<protein>
    <recommendedName>
        <fullName evidence="3">Outer membrane protein beta-barrel domain-containing protein</fullName>
    </recommendedName>
</protein>
<accession>A0AAD1CCT0</accession>
<dbReference type="AlphaFoldDB" id="A0AAD1CCT0"/>
<gene>
    <name evidence="4" type="ORF">RJYHM_1107</name>
</gene>
<dbReference type="InterPro" id="IPR027385">
    <property type="entry name" value="Beta-barrel_OMP"/>
</dbReference>
<reference evidence="4 5" key="1">
    <citation type="journal article" date="2017" name="Genome Biol. Evol.">
        <title>Extremely Low Genomic Diversity of Rickettsia japonica Distributed in Japan.</title>
        <authorList>
            <person name="Akter A."/>
            <person name="Ooka T."/>
            <person name="Gotoh Y."/>
            <person name="Yamamoto S."/>
            <person name="Fujita H."/>
            <person name="Terasoma F."/>
            <person name="Kida K."/>
            <person name="Taira M."/>
            <person name="Nakadouzono F."/>
            <person name="Gokuden M."/>
            <person name="Hirano M."/>
            <person name="Miyashiro M."/>
            <person name="Inari K."/>
            <person name="Shimazu Y."/>
            <person name="Tabara K."/>
            <person name="Toyoda A."/>
            <person name="Yoshimura D."/>
            <person name="Itoh T."/>
            <person name="Kitano T."/>
            <person name="Sato M.P."/>
            <person name="Katsura K."/>
            <person name="Mondal S.I."/>
            <person name="Ogura Y."/>
            <person name="Ando S."/>
            <person name="Hayashi T."/>
        </authorList>
    </citation>
    <scope>NUCLEOTIDE SEQUENCE [LARGE SCALE GENOMIC DNA]</scope>
    <source>
        <strain evidence="4 5">YH_M</strain>
    </source>
</reference>
<dbReference type="EMBL" id="AP017602">
    <property type="protein sequence ID" value="BAW83308.1"/>
    <property type="molecule type" value="Genomic_DNA"/>
</dbReference>
<feature type="signal peptide" evidence="2">
    <location>
        <begin position="1"/>
        <end position="25"/>
    </location>
</feature>
<proteinExistence type="predicted"/>
<dbReference type="InterPro" id="IPR011250">
    <property type="entry name" value="OMP/PagP_B-barrel"/>
</dbReference>
<feature type="domain" description="Outer membrane protein beta-barrel" evidence="3">
    <location>
        <begin position="12"/>
        <end position="225"/>
    </location>
</feature>
<sequence length="227" mass="24391">MLIMKKLLLIAATSATILSSSVSFAEGMDHEWYLRIDTGAAMFNEEKDKATGVKLKSNTTVPVDLGIGYYISENFRADLTLGTIIGGKLKKSGAATNAPFTGTNVSASHKPTITRLLINGYVDLTNFDMFDVFAGAGVGPALVKEKITYNGITGLSSNTKNRTNISYKLTLGTSAQIADGVKVELAYSWIDDGRTKSKNVIYQGTSVPTGGMRYQSHNLTAGIRFDI</sequence>
<evidence type="ECO:0000313" key="4">
    <source>
        <dbReference type="EMBL" id="BAW83308.1"/>
    </source>
</evidence>
<evidence type="ECO:0000256" key="1">
    <source>
        <dbReference type="ARBA" id="ARBA00022729"/>
    </source>
</evidence>
<dbReference type="Pfam" id="PF13505">
    <property type="entry name" value="OMP_b-brl"/>
    <property type="match status" value="1"/>
</dbReference>
<organism evidence="4 5">
    <name type="scientific">Rickettsia japonica</name>
    <dbReference type="NCBI Taxonomy" id="35790"/>
    <lineage>
        <taxon>Bacteria</taxon>
        <taxon>Pseudomonadati</taxon>
        <taxon>Pseudomonadota</taxon>
        <taxon>Alphaproteobacteria</taxon>
        <taxon>Rickettsiales</taxon>
        <taxon>Rickettsiaceae</taxon>
        <taxon>Rickettsieae</taxon>
        <taxon>Rickettsia</taxon>
        <taxon>spotted fever group</taxon>
    </lineage>
</organism>